<dbReference type="GO" id="GO:0005813">
    <property type="term" value="C:centrosome"/>
    <property type="evidence" value="ECO:0007669"/>
    <property type="project" value="TreeGrafter"/>
</dbReference>
<name>A0A8X8BKE5_POLSE</name>
<feature type="region of interest" description="Disordered" evidence="1">
    <location>
        <begin position="93"/>
        <end position="141"/>
    </location>
</feature>
<protein>
    <submittedName>
        <fullName evidence="2">ZFY26 protein</fullName>
    </submittedName>
</protein>
<dbReference type="AlphaFoldDB" id="A0A8X8BKE5"/>
<dbReference type="EMBL" id="JAATIS010008546">
    <property type="protein sequence ID" value="KAG2457602.1"/>
    <property type="molecule type" value="Genomic_DNA"/>
</dbReference>
<accession>A0A8X8BKE5</accession>
<dbReference type="GO" id="GO:0030496">
    <property type="term" value="C:midbody"/>
    <property type="evidence" value="ECO:0007669"/>
    <property type="project" value="TreeGrafter"/>
</dbReference>
<dbReference type="InterPro" id="IPR028730">
    <property type="entry name" value="ZFYVE26"/>
</dbReference>
<reference evidence="2 3" key="1">
    <citation type="journal article" date="2021" name="Cell">
        <title>Tracing the genetic footprints of vertebrate landing in non-teleost ray-finned fishes.</title>
        <authorList>
            <person name="Bi X."/>
            <person name="Wang K."/>
            <person name="Yang L."/>
            <person name="Pan H."/>
            <person name="Jiang H."/>
            <person name="Wei Q."/>
            <person name="Fang M."/>
            <person name="Yu H."/>
            <person name="Zhu C."/>
            <person name="Cai Y."/>
            <person name="He Y."/>
            <person name="Gan X."/>
            <person name="Zeng H."/>
            <person name="Yu D."/>
            <person name="Zhu Y."/>
            <person name="Jiang H."/>
            <person name="Qiu Q."/>
            <person name="Yang H."/>
            <person name="Zhang Y.E."/>
            <person name="Wang W."/>
            <person name="Zhu M."/>
            <person name="He S."/>
            <person name="Zhang G."/>
        </authorList>
    </citation>
    <scope>NUCLEOTIDE SEQUENCE [LARGE SCALE GENOMIC DNA]</scope>
    <source>
        <strain evidence="2">Bchr_013</strain>
    </source>
</reference>
<keyword evidence="3" id="KW-1185">Reference proteome</keyword>
<dbReference type="PANTHER" id="PTHR46591">
    <property type="entry name" value="ZINC FINGER FYVE DOMAIN-CONTAINING PROTEIN 26"/>
    <property type="match status" value="1"/>
</dbReference>
<evidence type="ECO:0000256" key="1">
    <source>
        <dbReference type="SAM" id="MobiDB-lite"/>
    </source>
</evidence>
<dbReference type="Proteomes" id="UP000886611">
    <property type="component" value="Unassembled WGS sequence"/>
</dbReference>
<dbReference type="GO" id="GO:0032266">
    <property type="term" value="F:phosphatidylinositol-3-phosphate binding"/>
    <property type="evidence" value="ECO:0007669"/>
    <property type="project" value="InterPro"/>
</dbReference>
<evidence type="ECO:0000313" key="2">
    <source>
        <dbReference type="EMBL" id="KAG2457602.1"/>
    </source>
</evidence>
<sequence>MGAGRRVPCPAITGPSGVDIPCFFQGGTTWIRIGGRSTSVHGLSAAMEAAKSEPLQLKESQQLRGCEEARHHTQSRGDKMAVGRMSRPLTGTGLAGVSCVPANDGTEAGPRNASLVPRRDRIGPEGVAHRRQATSGADRQGEWELAQASIGQLKEWHGEGAGQVEEILQAVVSCPYKLRWETVGSPHRLAWFWLLVLEKWFPDKVPEFVKRELEFMLLLEELPSGTTENVLKARAACCSLELGEKGRLLWFKNTLGQGVETFVEASAFARMDPLPESGICKGFATYTA</sequence>
<proteinExistence type="predicted"/>
<comment type="caution">
    <text evidence="2">The sequence shown here is derived from an EMBL/GenBank/DDBJ whole genome shotgun (WGS) entry which is preliminary data.</text>
</comment>
<dbReference type="GO" id="GO:0000724">
    <property type="term" value="P:double-strand break repair via homologous recombination"/>
    <property type="evidence" value="ECO:0007669"/>
    <property type="project" value="InterPro"/>
</dbReference>
<organism evidence="2 3">
    <name type="scientific">Polypterus senegalus</name>
    <name type="common">Senegal bichir</name>
    <dbReference type="NCBI Taxonomy" id="55291"/>
    <lineage>
        <taxon>Eukaryota</taxon>
        <taxon>Metazoa</taxon>
        <taxon>Chordata</taxon>
        <taxon>Craniata</taxon>
        <taxon>Vertebrata</taxon>
        <taxon>Euteleostomi</taxon>
        <taxon>Actinopterygii</taxon>
        <taxon>Polypteriformes</taxon>
        <taxon>Polypteridae</taxon>
        <taxon>Polypterus</taxon>
    </lineage>
</organism>
<gene>
    <name evidence="2" type="primary">Zfyve26_0</name>
    <name evidence="2" type="ORF">GTO96_0012320</name>
</gene>
<dbReference type="PANTHER" id="PTHR46591:SF1">
    <property type="entry name" value="ZINC FINGER FYVE DOMAIN-CONTAINING PROTEIN 26"/>
    <property type="match status" value="1"/>
</dbReference>
<feature type="non-terminal residue" evidence="2">
    <location>
        <position position="1"/>
    </location>
</feature>
<dbReference type="GO" id="GO:0005765">
    <property type="term" value="C:lysosomal membrane"/>
    <property type="evidence" value="ECO:0007669"/>
    <property type="project" value="TreeGrafter"/>
</dbReference>
<dbReference type="GO" id="GO:0000281">
    <property type="term" value="P:mitotic cytokinesis"/>
    <property type="evidence" value="ECO:0007669"/>
    <property type="project" value="InterPro"/>
</dbReference>
<feature type="non-terminal residue" evidence="2">
    <location>
        <position position="288"/>
    </location>
</feature>
<evidence type="ECO:0000313" key="3">
    <source>
        <dbReference type="Proteomes" id="UP000886611"/>
    </source>
</evidence>
<dbReference type="GO" id="GO:0032465">
    <property type="term" value="P:regulation of cytokinesis"/>
    <property type="evidence" value="ECO:0007669"/>
    <property type="project" value="TreeGrafter"/>
</dbReference>